<keyword evidence="2" id="KW-1015">Disulfide bond</keyword>
<dbReference type="Proteomes" id="UP000694890">
    <property type="component" value="Unplaced"/>
</dbReference>
<proteinExistence type="inferred from homology"/>
<reference evidence="6" key="1">
    <citation type="submission" date="2025-08" db="UniProtKB">
        <authorList>
            <consortium name="RefSeq"/>
        </authorList>
    </citation>
    <scope>IDENTIFICATION</scope>
    <source>
        <tissue evidence="6">Brain</tissue>
    </source>
</reference>
<dbReference type="Gene3D" id="2.40.10.10">
    <property type="entry name" value="Trypsin-like serine proteases"/>
    <property type="match status" value="1"/>
</dbReference>
<comment type="similarity">
    <text evidence="1">Belongs to the peptidase S1 family.</text>
</comment>
<dbReference type="PROSITE" id="PS00134">
    <property type="entry name" value="TRYPSIN_HIS"/>
    <property type="match status" value="1"/>
</dbReference>
<evidence type="ECO:0000256" key="1">
    <source>
        <dbReference type="ARBA" id="ARBA00007664"/>
    </source>
</evidence>
<dbReference type="InterPro" id="IPR009003">
    <property type="entry name" value="Peptidase_S1_PA"/>
</dbReference>
<feature type="signal peptide" evidence="3">
    <location>
        <begin position="1"/>
        <end position="20"/>
    </location>
</feature>
<gene>
    <name evidence="6" type="primary">LOC108889075</name>
</gene>
<dbReference type="SMART" id="SM00020">
    <property type="entry name" value="Tryp_SPc"/>
    <property type="match status" value="1"/>
</dbReference>
<dbReference type="GeneID" id="108889075"/>
<evidence type="ECO:0000256" key="2">
    <source>
        <dbReference type="ARBA" id="ARBA00023157"/>
    </source>
</evidence>
<dbReference type="PANTHER" id="PTHR24276">
    <property type="entry name" value="POLYSERASE-RELATED"/>
    <property type="match status" value="1"/>
</dbReference>
<evidence type="ECO:0000259" key="4">
    <source>
        <dbReference type="PROSITE" id="PS50240"/>
    </source>
</evidence>
<dbReference type="AlphaFoldDB" id="A0AAJ8B127"/>
<keyword evidence="3" id="KW-0732">Signal</keyword>
<dbReference type="InterPro" id="IPR001254">
    <property type="entry name" value="Trypsin_dom"/>
</dbReference>
<dbReference type="InterPro" id="IPR050430">
    <property type="entry name" value="Peptidase_S1"/>
</dbReference>
<dbReference type="PRINTS" id="PR00722">
    <property type="entry name" value="CHYMOTRYPSIN"/>
</dbReference>
<dbReference type="InterPro" id="IPR018114">
    <property type="entry name" value="TRYPSIN_HIS"/>
</dbReference>
<dbReference type="InterPro" id="IPR001314">
    <property type="entry name" value="Peptidase_S1A"/>
</dbReference>
<evidence type="ECO:0000313" key="6">
    <source>
        <dbReference type="RefSeq" id="XP_050923287.1"/>
    </source>
</evidence>
<dbReference type="RefSeq" id="XP_050923287.1">
    <property type="nucleotide sequence ID" value="XM_051067330.1"/>
</dbReference>
<dbReference type="KEGG" id="lcf:108889075"/>
<evidence type="ECO:0000256" key="3">
    <source>
        <dbReference type="SAM" id="SignalP"/>
    </source>
</evidence>
<accession>A0AAJ8B127</accession>
<feature type="domain" description="Peptidase S1" evidence="4">
    <location>
        <begin position="27"/>
        <end position="262"/>
    </location>
</feature>
<feature type="chain" id="PRO_5042566536" evidence="3">
    <location>
        <begin position="21"/>
        <end position="262"/>
    </location>
</feature>
<dbReference type="SUPFAM" id="SSF50494">
    <property type="entry name" value="Trypsin-like serine proteases"/>
    <property type="match status" value="1"/>
</dbReference>
<dbReference type="GO" id="GO:0006508">
    <property type="term" value="P:proteolysis"/>
    <property type="evidence" value="ECO:0007669"/>
    <property type="project" value="InterPro"/>
</dbReference>
<dbReference type="PANTHER" id="PTHR24276:SF98">
    <property type="entry name" value="FI18310P1-RELATED"/>
    <property type="match status" value="1"/>
</dbReference>
<name>A0AAJ8B127_LATCA</name>
<organism evidence="5 6">
    <name type="scientific">Lates calcarifer</name>
    <name type="common">Barramundi</name>
    <name type="synonym">Holocentrus calcarifer</name>
    <dbReference type="NCBI Taxonomy" id="8187"/>
    <lineage>
        <taxon>Eukaryota</taxon>
        <taxon>Metazoa</taxon>
        <taxon>Chordata</taxon>
        <taxon>Craniata</taxon>
        <taxon>Vertebrata</taxon>
        <taxon>Euteleostomi</taxon>
        <taxon>Actinopterygii</taxon>
        <taxon>Neopterygii</taxon>
        <taxon>Teleostei</taxon>
        <taxon>Neoteleostei</taxon>
        <taxon>Acanthomorphata</taxon>
        <taxon>Carangaria</taxon>
        <taxon>Carangaria incertae sedis</taxon>
        <taxon>Centropomidae</taxon>
        <taxon>Lates</taxon>
    </lineage>
</organism>
<dbReference type="PROSITE" id="PS50240">
    <property type="entry name" value="TRYPSIN_DOM"/>
    <property type="match status" value="1"/>
</dbReference>
<dbReference type="InterPro" id="IPR043504">
    <property type="entry name" value="Peptidase_S1_PA_chymotrypsin"/>
</dbReference>
<evidence type="ECO:0000313" key="5">
    <source>
        <dbReference type="Proteomes" id="UP000694890"/>
    </source>
</evidence>
<sequence length="262" mass="28709">MTAMILLLFLLWFSVTVSTAMDLQKRIIGGQQCERQYHVRLRGETAAGSSNLCGGSLISNQWILTAAHCLRPGRTMFANLSACAGSPAQEVQITAGAVIFMDKDNNNNNNNNRSHDVMLLQLPSPTDIKPIGLPDCKYRPKIVQVAGHAATTGGPNNERIPCKSDVLRCADIDVVDCEDLKTTLQENFPKVYRVKEYQHWFCGQTPGVDVCYGDSGGGVVYGDKIYGVISFLGDPDNVCRKAAAFMDLCNPQYADWINKTIA</sequence>
<protein>
    <submittedName>
        <fullName evidence="6">Kallikrein-6-like</fullName>
    </submittedName>
</protein>
<dbReference type="GO" id="GO:0004252">
    <property type="term" value="F:serine-type endopeptidase activity"/>
    <property type="evidence" value="ECO:0007669"/>
    <property type="project" value="InterPro"/>
</dbReference>
<dbReference type="Pfam" id="PF00089">
    <property type="entry name" value="Trypsin"/>
    <property type="match status" value="1"/>
</dbReference>